<organism evidence="1 2">
    <name type="scientific">Lagenidium giganteum</name>
    <dbReference type="NCBI Taxonomy" id="4803"/>
    <lineage>
        <taxon>Eukaryota</taxon>
        <taxon>Sar</taxon>
        <taxon>Stramenopiles</taxon>
        <taxon>Oomycota</taxon>
        <taxon>Peronosporomycetes</taxon>
        <taxon>Pythiales</taxon>
        <taxon>Pythiaceae</taxon>
    </lineage>
</organism>
<name>A0AAV2Z9V5_9STRA</name>
<dbReference type="Proteomes" id="UP001146120">
    <property type="component" value="Unassembled WGS sequence"/>
</dbReference>
<evidence type="ECO:0000313" key="2">
    <source>
        <dbReference type="Proteomes" id="UP001146120"/>
    </source>
</evidence>
<evidence type="ECO:0000313" key="1">
    <source>
        <dbReference type="EMBL" id="DBA03091.1"/>
    </source>
</evidence>
<keyword evidence="2" id="KW-1185">Reference proteome</keyword>
<proteinExistence type="predicted"/>
<gene>
    <name evidence="1" type="ORF">N0F65_003338</name>
</gene>
<reference evidence="1" key="2">
    <citation type="journal article" date="2023" name="Microbiol Resour">
        <title>Decontamination and Annotation of the Draft Genome Sequence of the Oomycete Lagenidium giganteum ARSEF 373.</title>
        <authorList>
            <person name="Morgan W.R."/>
            <person name="Tartar A."/>
        </authorList>
    </citation>
    <scope>NUCLEOTIDE SEQUENCE</scope>
    <source>
        <strain evidence="1">ARSEF 373</strain>
    </source>
</reference>
<sequence>MPRTGPRWCFPMKRSETLTAPIACGTSGRICDVRACRSNIWY</sequence>
<accession>A0AAV2Z9V5</accession>
<dbReference type="AlphaFoldDB" id="A0AAV2Z9V5"/>
<dbReference type="EMBL" id="DAKRPA010000023">
    <property type="protein sequence ID" value="DBA03091.1"/>
    <property type="molecule type" value="Genomic_DNA"/>
</dbReference>
<protein>
    <submittedName>
        <fullName evidence="1">Uncharacterized protein</fullName>
    </submittedName>
</protein>
<comment type="caution">
    <text evidence="1">The sequence shown here is derived from an EMBL/GenBank/DDBJ whole genome shotgun (WGS) entry which is preliminary data.</text>
</comment>
<reference evidence="1" key="1">
    <citation type="submission" date="2022-11" db="EMBL/GenBank/DDBJ databases">
        <authorList>
            <person name="Morgan W.R."/>
            <person name="Tartar A."/>
        </authorList>
    </citation>
    <scope>NUCLEOTIDE SEQUENCE</scope>
    <source>
        <strain evidence="1">ARSEF 373</strain>
    </source>
</reference>